<dbReference type="PaxDb" id="29760-VIT_15s0048g01970.t01"/>
<keyword evidence="5" id="KW-0472">Membrane</keyword>
<dbReference type="EMBL" id="FN596739">
    <property type="protein sequence ID" value="CBI38769.3"/>
    <property type="molecule type" value="Genomic_DNA"/>
</dbReference>
<dbReference type="PANTHER" id="PTHR24286">
    <property type="entry name" value="CYTOCHROME P450 26"/>
    <property type="match status" value="1"/>
</dbReference>
<evidence type="ECO:0000256" key="4">
    <source>
        <dbReference type="ARBA" id="ARBA00022723"/>
    </source>
</evidence>
<proteinExistence type="inferred from homology"/>
<dbReference type="Pfam" id="PF00067">
    <property type="entry name" value="p450"/>
    <property type="match status" value="1"/>
</dbReference>
<dbReference type="InterPro" id="IPR001128">
    <property type="entry name" value="Cyt_P450"/>
</dbReference>
<dbReference type="OMA" id="QITTKRY"/>
<keyword evidence="7 8" id="KW-0349">Heme</keyword>
<dbReference type="SUPFAM" id="SSF48264">
    <property type="entry name" value="Cytochrome P450"/>
    <property type="match status" value="1"/>
</dbReference>
<reference evidence="10" key="1">
    <citation type="journal article" date="2007" name="Nature">
        <title>The grapevine genome sequence suggests ancestral hexaploidization in major angiosperm phyla.</title>
        <authorList>
            <consortium name="The French-Italian Public Consortium for Grapevine Genome Characterization."/>
            <person name="Jaillon O."/>
            <person name="Aury J.-M."/>
            <person name="Noel B."/>
            <person name="Policriti A."/>
            <person name="Clepet C."/>
            <person name="Casagrande A."/>
            <person name="Choisne N."/>
            <person name="Aubourg S."/>
            <person name="Vitulo N."/>
            <person name="Jubin C."/>
            <person name="Vezzi A."/>
            <person name="Legeai F."/>
            <person name="Hugueney P."/>
            <person name="Dasilva C."/>
            <person name="Horner D."/>
            <person name="Mica E."/>
            <person name="Jublot D."/>
            <person name="Poulain J."/>
            <person name="Bruyere C."/>
            <person name="Billault A."/>
            <person name="Segurens B."/>
            <person name="Gouyvenoux M."/>
            <person name="Ugarte E."/>
            <person name="Cattonaro F."/>
            <person name="Anthouard V."/>
            <person name="Vico V."/>
            <person name="Del Fabbro C."/>
            <person name="Alaux M."/>
            <person name="Di Gaspero G."/>
            <person name="Dumas V."/>
            <person name="Felice N."/>
            <person name="Paillard S."/>
            <person name="Juman I."/>
            <person name="Moroldo M."/>
            <person name="Scalabrin S."/>
            <person name="Canaguier A."/>
            <person name="Le Clainche I."/>
            <person name="Malacrida G."/>
            <person name="Durand E."/>
            <person name="Pesole G."/>
            <person name="Laucou V."/>
            <person name="Chatelet P."/>
            <person name="Merdinoglu D."/>
            <person name="Delledonne M."/>
            <person name="Pezzotti M."/>
            <person name="Lecharny A."/>
            <person name="Scarpelli C."/>
            <person name="Artiguenave F."/>
            <person name="Pe M.E."/>
            <person name="Valle G."/>
            <person name="Morgante M."/>
            <person name="Caboche M."/>
            <person name="Adam-Blondon A.-F."/>
            <person name="Weissenbach J."/>
            <person name="Quetier F."/>
            <person name="Wincker P."/>
        </authorList>
    </citation>
    <scope>NUCLEOTIDE SEQUENCE [LARGE SCALE GENOMIC DNA]</scope>
    <source>
        <strain evidence="10">cv. Pinot noir / PN40024</strain>
    </source>
</reference>
<name>D7U7J0_VITVI</name>
<dbReference type="InterPro" id="IPR002403">
    <property type="entry name" value="Cyt_P450_E_grp-IV"/>
</dbReference>
<dbReference type="GO" id="GO:0020037">
    <property type="term" value="F:heme binding"/>
    <property type="evidence" value="ECO:0007669"/>
    <property type="project" value="InterPro"/>
</dbReference>
<organism evidence="9 10">
    <name type="scientific">Vitis vinifera</name>
    <name type="common">Grape</name>
    <dbReference type="NCBI Taxonomy" id="29760"/>
    <lineage>
        <taxon>Eukaryota</taxon>
        <taxon>Viridiplantae</taxon>
        <taxon>Streptophyta</taxon>
        <taxon>Embryophyta</taxon>
        <taxon>Tracheophyta</taxon>
        <taxon>Spermatophyta</taxon>
        <taxon>Magnoliopsida</taxon>
        <taxon>eudicotyledons</taxon>
        <taxon>Gunneridae</taxon>
        <taxon>Pentapetalae</taxon>
        <taxon>rosids</taxon>
        <taxon>Vitales</taxon>
        <taxon>Vitaceae</taxon>
        <taxon>Viteae</taxon>
        <taxon>Vitis</taxon>
    </lineage>
</organism>
<dbReference type="GO" id="GO:0016705">
    <property type="term" value="F:oxidoreductase activity, acting on paired donors, with incorporation or reduction of molecular oxygen"/>
    <property type="evidence" value="ECO:0007669"/>
    <property type="project" value="InterPro"/>
</dbReference>
<evidence type="ECO:0000256" key="5">
    <source>
        <dbReference type="ARBA" id="ARBA00022989"/>
    </source>
</evidence>
<dbReference type="InterPro" id="IPR036396">
    <property type="entry name" value="Cyt_P450_sf"/>
</dbReference>
<dbReference type="PROSITE" id="PS00086">
    <property type="entry name" value="CYTOCHROME_P450"/>
    <property type="match status" value="1"/>
</dbReference>
<keyword evidence="4 7" id="KW-0479">Metal-binding</keyword>
<dbReference type="InterPro" id="IPR017972">
    <property type="entry name" value="Cyt_P450_CS"/>
</dbReference>
<keyword evidence="8" id="KW-0503">Monooxygenase</keyword>
<keyword evidence="5" id="KW-1133">Transmembrane helix</keyword>
<dbReference type="Proteomes" id="UP000009183">
    <property type="component" value="Chromosome 15"/>
</dbReference>
<keyword evidence="10" id="KW-1185">Reference proteome</keyword>
<dbReference type="Gene3D" id="1.10.630.10">
    <property type="entry name" value="Cytochrome P450"/>
    <property type="match status" value="1"/>
</dbReference>
<evidence type="ECO:0000313" key="10">
    <source>
        <dbReference type="Proteomes" id="UP000009183"/>
    </source>
</evidence>
<dbReference type="HOGENOM" id="CLU_1996745_0_0_1"/>
<comment type="cofactor">
    <cofactor evidence="7">
        <name>heme</name>
        <dbReference type="ChEBI" id="CHEBI:30413"/>
    </cofactor>
</comment>
<dbReference type="eggNOG" id="KOG0157">
    <property type="taxonomic scope" value="Eukaryota"/>
</dbReference>
<evidence type="ECO:0000313" key="9">
    <source>
        <dbReference type="EMBL" id="CBI38769.3"/>
    </source>
</evidence>
<comment type="subcellular location">
    <subcellularLocation>
        <location evidence="1">Membrane</location>
        <topology evidence="1">Single-pass membrane protein</topology>
    </subcellularLocation>
</comment>
<dbReference type="GO" id="GO:0005506">
    <property type="term" value="F:iron ion binding"/>
    <property type="evidence" value="ECO:0007669"/>
    <property type="project" value="InterPro"/>
</dbReference>
<dbReference type="InParanoid" id="D7U7J0"/>
<feature type="binding site" description="axial binding residue" evidence="7">
    <location>
        <position position="95"/>
    </location>
    <ligand>
        <name>heme</name>
        <dbReference type="ChEBI" id="CHEBI:30413"/>
    </ligand>
    <ligandPart>
        <name>Fe</name>
        <dbReference type="ChEBI" id="CHEBI:18248"/>
    </ligandPart>
</feature>
<evidence type="ECO:0000256" key="2">
    <source>
        <dbReference type="ARBA" id="ARBA00010617"/>
    </source>
</evidence>
<keyword evidence="8" id="KW-0560">Oxidoreductase</keyword>
<dbReference type="AlphaFoldDB" id="D7U7J0"/>
<evidence type="ECO:0008006" key="11">
    <source>
        <dbReference type="Google" id="ProtNLM"/>
    </source>
</evidence>
<evidence type="ECO:0000256" key="1">
    <source>
        <dbReference type="ARBA" id="ARBA00004167"/>
    </source>
</evidence>
<sequence length="125" mass="14678">MSHTNYYIIKIYVKTILIARHYVKTILIVIKYLQITTKRYTIPKGWIVVVCPSVPHLDPTKYKDPFAFNPWRWEGQELHAGSKNFMAFGGGVRLCAGAHFAKLQMAIFLHYLVTKYRYLISFFLF</sequence>
<evidence type="ECO:0000256" key="6">
    <source>
        <dbReference type="ARBA" id="ARBA00023004"/>
    </source>
</evidence>
<evidence type="ECO:0000256" key="7">
    <source>
        <dbReference type="PIRSR" id="PIRSR602403-1"/>
    </source>
</evidence>
<dbReference type="GO" id="GO:0016020">
    <property type="term" value="C:membrane"/>
    <property type="evidence" value="ECO:0007669"/>
    <property type="project" value="UniProtKB-SubCell"/>
</dbReference>
<accession>D7U7J0</accession>
<evidence type="ECO:0000256" key="8">
    <source>
        <dbReference type="RuleBase" id="RU000461"/>
    </source>
</evidence>
<protein>
    <recommendedName>
        <fullName evidence="11">Cytochrome P450</fullName>
    </recommendedName>
</protein>
<comment type="similarity">
    <text evidence="2 8">Belongs to the cytochrome P450 family.</text>
</comment>
<keyword evidence="6 7" id="KW-0408">Iron</keyword>
<keyword evidence="3" id="KW-0812">Transmembrane</keyword>
<evidence type="ECO:0000256" key="3">
    <source>
        <dbReference type="ARBA" id="ARBA00022692"/>
    </source>
</evidence>
<gene>
    <name evidence="9" type="ordered locus">VIT_15s0048g01970</name>
</gene>
<dbReference type="PRINTS" id="PR00465">
    <property type="entry name" value="EP450IV"/>
</dbReference>
<dbReference type="PANTHER" id="PTHR24286:SF11">
    <property type="entry name" value="CYTOCHROME P450, FAMILY 87, SUBFAMILY A, POLYPEPTIDE 2"/>
    <property type="match status" value="1"/>
</dbReference>
<dbReference type="GO" id="GO:0004497">
    <property type="term" value="F:monooxygenase activity"/>
    <property type="evidence" value="ECO:0007669"/>
    <property type="project" value="UniProtKB-KW"/>
</dbReference>